<accession>A0A1J3K0Y2</accession>
<feature type="chain" id="PRO_5009624357" evidence="1">
    <location>
        <begin position="19"/>
        <end position="70"/>
    </location>
</feature>
<organism evidence="2">
    <name type="scientific">Noccaea caerulescens</name>
    <name type="common">Alpine penny-cress</name>
    <name type="synonym">Thlaspi caerulescens</name>
    <dbReference type="NCBI Taxonomy" id="107243"/>
    <lineage>
        <taxon>Eukaryota</taxon>
        <taxon>Viridiplantae</taxon>
        <taxon>Streptophyta</taxon>
        <taxon>Embryophyta</taxon>
        <taxon>Tracheophyta</taxon>
        <taxon>Spermatophyta</taxon>
        <taxon>Magnoliopsida</taxon>
        <taxon>eudicotyledons</taxon>
        <taxon>Gunneridae</taxon>
        <taxon>Pentapetalae</taxon>
        <taxon>rosids</taxon>
        <taxon>malvids</taxon>
        <taxon>Brassicales</taxon>
        <taxon>Brassicaceae</taxon>
        <taxon>Coluteocarpeae</taxon>
        <taxon>Noccaea</taxon>
    </lineage>
</organism>
<evidence type="ECO:0000256" key="1">
    <source>
        <dbReference type="SAM" id="SignalP"/>
    </source>
</evidence>
<protein>
    <submittedName>
        <fullName evidence="2">Uncharacterized protein</fullName>
    </submittedName>
</protein>
<proteinExistence type="predicted"/>
<feature type="signal peptide" evidence="1">
    <location>
        <begin position="1"/>
        <end position="18"/>
    </location>
</feature>
<reference evidence="2" key="1">
    <citation type="submission" date="2016-07" db="EMBL/GenBank/DDBJ databases">
        <title>De novo transcriptome assembly of four accessions of the metal hyperaccumulator plant Noccaea caerulescens.</title>
        <authorList>
            <person name="Blande D."/>
            <person name="Halimaa P."/>
            <person name="Tervahauta A.I."/>
            <person name="Aarts M.G."/>
            <person name="Karenlampi S.O."/>
        </authorList>
    </citation>
    <scope>NUCLEOTIDE SEQUENCE</scope>
</reference>
<gene>
    <name evidence="2" type="ORF">MP_TR15403_c2_g1_i1_g.44194</name>
</gene>
<dbReference type="AlphaFoldDB" id="A0A1J3K0Y2"/>
<keyword evidence="1" id="KW-0732">Signal</keyword>
<evidence type="ECO:0000313" key="2">
    <source>
        <dbReference type="EMBL" id="JAU98020.1"/>
    </source>
</evidence>
<dbReference type="EMBL" id="GEVM01007918">
    <property type="protein sequence ID" value="JAU98020.1"/>
    <property type="molecule type" value="Transcribed_RNA"/>
</dbReference>
<sequence length="70" mass="8383">MLWHCDLYLLTMYFRVTGELCMYKEIFDTHTSNLLASTQNKISKITNLLKIETRKRKVWNIIRDLTLVFG</sequence>
<name>A0A1J3K0Y2_NOCCA</name>